<dbReference type="Gene3D" id="3.30.450.20">
    <property type="entry name" value="PAS domain"/>
    <property type="match status" value="1"/>
</dbReference>
<keyword evidence="2" id="KW-0067">ATP-binding</keyword>
<dbReference type="GO" id="GO:0006355">
    <property type="term" value="P:regulation of DNA-templated transcription"/>
    <property type="evidence" value="ECO:0007669"/>
    <property type="project" value="InterPro"/>
</dbReference>
<evidence type="ECO:0000259" key="4">
    <source>
        <dbReference type="PROSITE" id="PS50112"/>
    </source>
</evidence>
<dbReference type="SUPFAM" id="SSF55785">
    <property type="entry name" value="PYP-like sensor domain (PAS domain)"/>
    <property type="match status" value="1"/>
</dbReference>
<evidence type="ECO:0000313" key="5">
    <source>
        <dbReference type="EMBL" id="ENY99735.1"/>
    </source>
</evidence>
<dbReference type="SUPFAM" id="SSF52540">
    <property type="entry name" value="P-loop containing nucleoside triphosphate hydrolases"/>
    <property type="match status" value="1"/>
</dbReference>
<evidence type="ECO:0008006" key="7">
    <source>
        <dbReference type="Google" id="ProtNLM"/>
    </source>
</evidence>
<dbReference type="PATRIC" id="fig|999411.4.peg.2788"/>
<evidence type="ECO:0000256" key="2">
    <source>
        <dbReference type="ARBA" id="ARBA00022840"/>
    </source>
</evidence>
<keyword evidence="1" id="KW-0547">Nucleotide-binding</keyword>
<dbReference type="PROSITE" id="PS50045">
    <property type="entry name" value="SIGMA54_INTERACT_4"/>
    <property type="match status" value="1"/>
</dbReference>
<dbReference type="InterPro" id="IPR027417">
    <property type="entry name" value="P-loop_NTPase"/>
</dbReference>
<dbReference type="Pfam" id="PF00158">
    <property type="entry name" value="Sigma54_activat"/>
    <property type="match status" value="1"/>
</dbReference>
<dbReference type="InterPro" id="IPR025662">
    <property type="entry name" value="Sigma_54_int_dom_ATP-bd_1"/>
</dbReference>
<feature type="domain" description="Sigma-54 factor interaction" evidence="3">
    <location>
        <begin position="324"/>
        <end position="551"/>
    </location>
</feature>
<evidence type="ECO:0000256" key="1">
    <source>
        <dbReference type="ARBA" id="ARBA00022741"/>
    </source>
</evidence>
<dbReference type="InterPro" id="IPR010524">
    <property type="entry name" value="Sig_transdc_resp-reg_PrpR_N"/>
</dbReference>
<dbReference type="Pfam" id="PF25601">
    <property type="entry name" value="AAA_lid_14"/>
    <property type="match status" value="1"/>
</dbReference>
<evidence type="ECO:0000259" key="3">
    <source>
        <dbReference type="PROSITE" id="PS50045"/>
    </source>
</evidence>
<feature type="domain" description="PAS" evidence="4">
    <location>
        <begin position="200"/>
        <end position="246"/>
    </location>
</feature>
<protein>
    <recommendedName>
        <fullName evidence="7">Sigma-54 factor interaction domain-containing protein</fullName>
    </recommendedName>
</protein>
<dbReference type="Pfam" id="PF06506">
    <property type="entry name" value="PrpR_N"/>
    <property type="match status" value="1"/>
</dbReference>
<dbReference type="GO" id="GO:0003677">
    <property type="term" value="F:DNA binding"/>
    <property type="evidence" value="ECO:0007669"/>
    <property type="project" value="InterPro"/>
</dbReference>
<accession>N9W9P1</accession>
<dbReference type="PANTHER" id="PTHR32071">
    <property type="entry name" value="TRANSCRIPTIONAL REGULATORY PROTEIN"/>
    <property type="match status" value="1"/>
</dbReference>
<dbReference type="Gene3D" id="3.40.50.300">
    <property type="entry name" value="P-loop containing nucleotide triphosphate hydrolases"/>
    <property type="match status" value="1"/>
</dbReference>
<dbReference type="SMART" id="SM00382">
    <property type="entry name" value="AAA"/>
    <property type="match status" value="1"/>
</dbReference>
<dbReference type="Gene3D" id="3.40.50.2300">
    <property type="match status" value="1"/>
</dbReference>
<dbReference type="InterPro" id="IPR000014">
    <property type="entry name" value="PAS"/>
</dbReference>
<evidence type="ECO:0000313" key="6">
    <source>
        <dbReference type="Proteomes" id="UP000013097"/>
    </source>
</evidence>
<dbReference type="EMBL" id="AGYT01000019">
    <property type="protein sequence ID" value="ENY99735.1"/>
    <property type="molecule type" value="Genomic_DNA"/>
</dbReference>
<dbReference type="InterPro" id="IPR003593">
    <property type="entry name" value="AAA+_ATPase"/>
</dbReference>
<dbReference type="HOGENOM" id="CLU_000445_8_5_9"/>
<dbReference type="PANTHER" id="PTHR32071:SF57">
    <property type="entry name" value="C4-DICARBOXYLATE TRANSPORT TRANSCRIPTIONAL REGULATORY PROTEIN DCTD"/>
    <property type="match status" value="1"/>
</dbReference>
<organism evidence="5 6">
    <name type="scientific">Clostridium thermobutyricum</name>
    <dbReference type="NCBI Taxonomy" id="29372"/>
    <lineage>
        <taxon>Bacteria</taxon>
        <taxon>Bacillati</taxon>
        <taxon>Bacillota</taxon>
        <taxon>Clostridia</taxon>
        <taxon>Eubacteriales</taxon>
        <taxon>Clostridiaceae</taxon>
        <taxon>Clostridium</taxon>
    </lineage>
</organism>
<dbReference type="SUPFAM" id="SSF159800">
    <property type="entry name" value="PrpR receptor domain-like"/>
    <property type="match status" value="1"/>
</dbReference>
<dbReference type="FunFam" id="3.40.50.300:FF:000006">
    <property type="entry name" value="DNA-binding transcriptional regulator NtrC"/>
    <property type="match status" value="1"/>
</dbReference>
<dbReference type="eggNOG" id="COG3829">
    <property type="taxonomic scope" value="Bacteria"/>
</dbReference>
<comment type="caution">
    <text evidence="5">The sequence shown here is derived from an EMBL/GenBank/DDBJ whole genome shotgun (WGS) entry which is preliminary data.</text>
</comment>
<dbReference type="GO" id="GO:0005524">
    <property type="term" value="F:ATP binding"/>
    <property type="evidence" value="ECO:0007669"/>
    <property type="project" value="UniProtKB-KW"/>
</dbReference>
<dbReference type="Gene3D" id="3.40.50.10660">
    <property type="entry name" value="PrpR receptor domain-like"/>
    <property type="match status" value="1"/>
</dbReference>
<dbReference type="InterPro" id="IPR002078">
    <property type="entry name" value="Sigma_54_int"/>
</dbReference>
<dbReference type="InterPro" id="IPR058031">
    <property type="entry name" value="AAA_lid_NorR"/>
</dbReference>
<dbReference type="RefSeq" id="WP_002599312.1">
    <property type="nucleotide sequence ID" value="NZ_KB850958.1"/>
</dbReference>
<gene>
    <name evidence="5" type="ORF">HMPREF1092_02871</name>
</gene>
<dbReference type="PROSITE" id="PS50112">
    <property type="entry name" value="PAS"/>
    <property type="match status" value="1"/>
</dbReference>
<dbReference type="CDD" id="cd00009">
    <property type="entry name" value="AAA"/>
    <property type="match status" value="1"/>
</dbReference>
<proteinExistence type="predicted"/>
<name>N9W9P1_9CLOT</name>
<dbReference type="InterPro" id="IPR035965">
    <property type="entry name" value="PAS-like_dom_sf"/>
</dbReference>
<dbReference type="AlphaFoldDB" id="N9W9P1"/>
<dbReference type="PROSITE" id="PS00675">
    <property type="entry name" value="SIGMA54_INTERACT_1"/>
    <property type="match status" value="1"/>
</dbReference>
<dbReference type="GO" id="GO:0000156">
    <property type="term" value="F:phosphorelay response regulator activity"/>
    <property type="evidence" value="ECO:0007669"/>
    <property type="project" value="InterPro"/>
</dbReference>
<sequence length="639" mass="73107">MEVLNNEKINISIVSPYSEMADYFNNLKDKRININAKTINDKQEIKEFIKENEATTDVFLSGGSSVSFIRENTNIPVVDIKITNFDLIKAINDIEINDNTQIVCLSYYKDVFDLEEIKSIFKLKKNILQIKYIIPEDIKDSLKKAKELGGNLVVGGGCTEIYSKNLSLKSILLKSSDEAMNKAIEDAINIFNVRKKEIEKNVKLNTILNFIKQGIIVTDINNKINICNTEAAKILNVNKEEILDENITNILGISENSTELSSDGIININGKMVATSTIEIKINDTLIGRVNSFDKASTIQKLERKIRNNNHKKGLVAKYNFDNIITKDKNMEKIKKMAMKYAKTNATILIYGESGTGKELFAQSIHNQSDRHDWPFVAVNCGAINENLLESELFGYDKGAFTGAKKEGKVGLFELAHRGTIFLDEIGELPLSLQASLLRVIQEKEIMRVGSNEITPIDIRIVCATNKDLRQEVLKGRFREDLYYRLNVFNISVPALRDRRADIPLISKELLNRFGVFNKEEVIEIIKKCPSNYAWRGNIRELENVIRRLSLMVEFSDFDMDNIDYKSFIDGMGNYEKEYSLKINMNNSLKEIIKEVEFKIINKLLEDGYKMEDILDKLEISRASYMRKKSQIRYQKSHN</sequence>
<keyword evidence="6" id="KW-1185">Reference proteome</keyword>
<reference evidence="5 6" key="1">
    <citation type="submission" date="2013-01" db="EMBL/GenBank/DDBJ databases">
        <title>The Genome Sequence of Clostridium colicanis 209318.</title>
        <authorList>
            <consortium name="The Broad Institute Genome Sequencing Platform"/>
            <person name="Earl A."/>
            <person name="Ward D."/>
            <person name="Feldgarden M."/>
            <person name="Gevers D."/>
            <person name="Courvalin P."/>
            <person name="Lambert T."/>
            <person name="Walker B."/>
            <person name="Young S.K."/>
            <person name="Zeng Q."/>
            <person name="Gargeya S."/>
            <person name="Fitzgerald M."/>
            <person name="Haas B."/>
            <person name="Abouelleil A."/>
            <person name="Alvarado L."/>
            <person name="Arachchi H.M."/>
            <person name="Berlin A.M."/>
            <person name="Chapman S.B."/>
            <person name="Dewar J."/>
            <person name="Goldberg J."/>
            <person name="Griggs A."/>
            <person name="Gujja S."/>
            <person name="Hansen M."/>
            <person name="Howarth C."/>
            <person name="Imamovic A."/>
            <person name="Larimer J."/>
            <person name="McCowan C."/>
            <person name="Murphy C."/>
            <person name="Neiman D."/>
            <person name="Pearson M."/>
            <person name="Priest M."/>
            <person name="Roberts A."/>
            <person name="Saif S."/>
            <person name="Shea T."/>
            <person name="Sisk P."/>
            <person name="Sykes S."/>
            <person name="Wortman J."/>
            <person name="Nusbaum C."/>
            <person name="Birren B."/>
        </authorList>
    </citation>
    <scope>NUCLEOTIDE SEQUENCE [LARGE SCALE GENOMIC DNA]</scope>
    <source>
        <strain evidence="5 6">209318</strain>
    </source>
</reference>
<dbReference type="Gene3D" id="1.10.8.60">
    <property type="match status" value="1"/>
</dbReference>
<dbReference type="Proteomes" id="UP000013097">
    <property type="component" value="Unassembled WGS sequence"/>
</dbReference>